<reference evidence="4" key="1">
    <citation type="submission" date="2015-02" db="EMBL/GenBank/DDBJ databases">
        <title>Description and complete genome sequence of the first cultured representative of the subdivision 5 of the Verrucomicrobia phylum.</title>
        <authorList>
            <person name="Spring S."/>
            <person name="Bunk B."/>
            <person name="Sproer C."/>
            <person name="Klenk H.-P."/>
        </authorList>
    </citation>
    <scope>NUCLEOTIDE SEQUENCE [LARGE SCALE GENOMIC DNA]</scope>
    <source>
        <strain evidence="4">L21-Fru-AB</strain>
    </source>
</reference>
<evidence type="ECO:0000256" key="1">
    <source>
        <dbReference type="SAM" id="MobiDB-lite"/>
    </source>
</evidence>
<evidence type="ECO:0000313" key="4">
    <source>
        <dbReference type="Proteomes" id="UP000035268"/>
    </source>
</evidence>
<sequence length="194" mass="21776">MKTFCRSAASFLMCAALLATGVWLILYHGYGVELACMPAQWIEMTPFRWRALGAVLILLVIGYLYAGGRGRRSRRFVSFDTGEGTVSVSLDAVQSFIRKVASEYPAVLRLDPWVCGHRHGIEVDLRMRVRSGEKIPELSRRVQDRVRSSLSRDLGLDRVHKMKVTVQEIVGEPAPGPEAGRSPDMNDELERDQD</sequence>
<reference evidence="3 4" key="2">
    <citation type="journal article" date="2016" name="ISME J.">
        <title>Characterization of the first cultured representative of Verrucomicrobia subdivision 5 indicates the proposal of a novel phylum.</title>
        <authorList>
            <person name="Spring S."/>
            <person name="Bunk B."/>
            <person name="Sproer C."/>
            <person name="Schumann P."/>
            <person name="Rohde M."/>
            <person name="Tindall B.J."/>
            <person name="Klenk H.P."/>
        </authorList>
    </citation>
    <scope>NUCLEOTIDE SEQUENCE [LARGE SCALE GENOMIC DNA]</scope>
    <source>
        <strain evidence="3 4">L21-Fru-AB</strain>
    </source>
</reference>
<dbReference type="AlphaFoldDB" id="A0A0G3EC55"/>
<feature type="region of interest" description="Disordered" evidence="1">
    <location>
        <begin position="168"/>
        <end position="194"/>
    </location>
</feature>
<keyword evidence="2" id="KW-1133">Transmembrane helix</keyword>
<dbReference type="NCBIfam" id="NF033218">
    <property type="entry name" value="anchor_AmaP"/>
    <property type="match status" value="1"/>
</dbReference>
<dbReference type="Proteomes" id="UP000035268">
    <property type="component" value="Chromosome"/>
</dbReference>
<evidence type="ECO:0008006" key="5">
    <source>
        <dbReference type="Google" id="ProtNLM"/>
    </source>
</evidence>
<feature type="transmembrane region" description="Helical" evidence="2">
    <location>
        <begin position="7"/>
        <end position="27"/>
    </location>
</feature>
<proteinExistence type="predicted"/>
<accession>A0A0G3EC55</accession>
<name>A0A0G3EC55_9BACT</name>
<dbReference type="EMBL" id="CP010904">
    <property type="protein sequence ID" value="AKJ64081.1"/>
    <property type="molecule type" value="Genomic_DNA"/>
</dbReference>
<feature type="compositionally biased region" description="Acidic residues" evidence="1">
    <location>
        <begin position="185"/>
        <end position="194"/>
    </location>
</feature>
<organism evidence="3 4">
    <name type="scientific">Kiritimatiella glycovorans</name>
    <dbReference type="NCBI Taxonomy" id="1307763"/>
    <lineage>
        <taxon>Bacteria</taxon>
        <taxon>Pseudomonadati</taxon>
        <taxon>Kiritimatiellota</taxon>
        <taxon>Kiritimatiellia</taxon>
        <taxon>Kiritimatiellales</taxon>
        <taxon>Kiritimatiellaceae</taxon>
        <taxon>Kiritimatiella</taxon>
    </lineage>
</organism>
<dbReference type="KEGG" id="vbl:L21SP4_00818"/>
<evidence type="ECO:0000313" key="3">
    <source>
        <dbReference type="EMBL" id="AKJ64081.1"/>
    </source>
</evidence>
<feature type="transmembrane region" description="Helical" evidence="2">
    <location>
        <begin position="47"/>
        <end position="66"/>
    </location>
</feature>
<dbReference type="RefSeq" id="WP_052881446.1">
    <property type="nucleotide sequence ID" value="NZ_CP010904.1"/>
</dbReference>
<dbReference type="STRING" id="1307763.L21SP4_00818"/>
<gene>
    <name evidence="3" type="ORF">L21SP4_00818</name>
</gene>
<keyword evidence="2" id="KW-0472">Membrane</keyword>
<keyword evidence="4" id="KW-1185">Reference proteome</keyword>
<protein>
    <recommendedName>
        <fullName evidence="5">Alkaline shock response membrane anchor protein AmaP</fullName>
    </recommendedName>
</protein>
<keyword evidence="2" id="KW-0812">Transmembrane</keyword>
<evidence type="ECO:0000256" key="2">
    <source>
        <dbReference type="SAM" id="Phobius"/>
    </source>
</evidence>